<dbReference type="SUPFAM" id="SSF53659">
    <property type="entry name" value="Isocitrate/Isopropylmalate dehydrogenase-like"/>
    <property type="match status" value="1"/>
</dbReference>
<dbReference type="InterPro" id="IPR046346">
    <property type="entry name" value="Aminoacid_DH-like_N_sf"/>
</dbReference>
<comment type="similarity">
    <text evidence="4">In the C-terminal section; belongs to the phosphate acetyltransferase and butyryltransferase family.</text>
</comment>
<evidence type="ECO:0000256" key="2">
    <source>
        <dbReference type="ARBA" id="ARBA00001946"/>
    </source>
</evidence>
<evidence type="ECO:0000256" key="1">
    <source>
        <dbReference type="ARBA" id="ARBA00001936"/>
    </source>
</evidence>
<comment type="caution">
    <text evidence="13">The sequence shown here is derived from an EMBL/GenBank/DDBJ whole genome shotgun (WGS) entry which is preliminary data.</text>
</comment>
<dbReference type="InterPro" id="IPR012188">
    <property type="entry name" value="ME_PTA"/>
</dbReference>
<evidence type="ECO:0000259" key="12">
    <source>
        <dbReference type="SMART" id="SM01274"/>
    </source>
</evidence>
<evidence type="ECO:0000256" key="7">
    <source>
        <dbReference type="ARBA" id="ARBA00023268"/>
    </source>
</evidence>
<dbReference type="EMBL" id="RAYI01000005">
    <property type="protein sequence ID" value="RLT74661.1"/>
    <property type="molecule type" value="Genomic_DNA"/>
</dbReference>
<keyword evidence="10" id="KW-0521">NADP</keyword>
<dbReference type="GO" id="GO:0006108">
    <property type="term" value="P:malate metabolic process"/>
    <property type="evidence" value="ECO:0007669"/>
    <property type="project" value="InterPro"/>
</dbReference>
<dbReference type="SMART" id="SM01274">
    <property type="entry name" value="malic"/>
    <property type="match status" value="1"/>
</dbReference>
<dbReference type="Pfam" id="PF00390">
    <property type="entry name" value="malic"/>
    <property type="match status" value="1"/>
</dbReference>
<dbReference type="GO" id="GO:0046872">
    <property type="term" value="F:metal ion binding"/>
    <property type="evidence" value="ECO:0007669"/>
    <property type="project" value="UniProtKB-KW"/>
</dbReference>
<feature type="active site" description="Proton acceptor" evidence="8">
    <location>
        <position position="94"/>
    </location>
</feature>
<gene>
    <name evidence="13" type="ORF">D7V78_03255</name>
</gene>
<feature type="domain" description="Malic enzyme N-terminal" evidence="12">
    <location>
        <begin position="18"/>
        <end position="151"/>
    </location>
</feature>
<reference evidence="13 14" key="1">
    <citation type="submission" date="2018-09" db="EMBL/GenBank/DDBJ databases">
        <title>Murine metabolic-syndrome-specific gut microbial biobank.</title>
        <authorList>
            <person name="Liu C."/>
        </authorList>
    </citation>
    <scope>NUCLEOTIDE SEQUENCE [LARGE SCALE GENOMIC DNA]</scope>
    <source>
        <strain evidence="13 14">8-P5</strain>
    </source>
</reference>
<dbReference type="SMART" id="SM00919">
    <property type="entry name" value="Malic_M"/>
    <property type="match status" value="1"/>
</dbReference>
<dbReference type="InterPro" id="IPR045213">
    <property type="entry name" value="Malic_NAD-bd_bact_type"/>
</dbReference>
<feature type="binding site" evidence="9">
    <location>
        <position position="137"/>
    </location>
    <ligand>
        <name>a divalent metal cation</name>
        <dbReference type="ChEBI" id="CHEBI:60240"/>
    </ligand>
</feature>
<dbReference type="GO" id="GO:0051287">
    <property type="term" value="F:NAD binding"/>
    <property type="evidence" value="ECO:0007669"/>
    <property type="project" value="InterPro"/>
</dbReference>
<dbReference type="RefSeq" id="WP_121734980.1">
    <property type="nucleotide sequence ID" value="NZ_QXXG01000013.1"/>
</dbReference>
<evidence type="ECO:0000313" key="13">
    <source>
        <dbReference type="EMBL" id="RLT74661.1"/>
    </source>
</evidence>
<name>A0A3L7ZTR2_PARDI</name>
<keyword evidence="7" id="KW-0511">Multifunctional enzyme</keyword>
<dbReference type="InterPro" id="IPR042113">
    <property type="entry name" value="P_AcTrfase_dom1"/>
</dbReference>
<dbReference type="InterPro" id="IPR051674">
    <property type="entry name" value="Malate_Decarboxylase"/>
</dbReference>
<dbReference type="FunFam" id="3.40.50.720:FF:000095">
    <property type="entry name" value="NADP-dependent malic enzyme"/>
    <property type="match status" value="1"/>
</dbReference>
<feature type="binding site" evidence="10">
    <location>
        <position position="162"/>
    </location>
    <ligand>
        <name>a divalent metal cation</name>
        <dbReference type="ChEBI" id="CHEBI:60240"/>
    </ligand>
</feature>
<evidence type="ECO:0000256" key="10">
    <source>
        <dbReference type="PIRSR" id="PIRSR036684-3"/>
    </source>
</evidence>
<dbReference type="InterPro" id="IPR012302">
    <property type="entry name" value="Malic_NAD-bd"/>
</dbReference>
<dbReference type="Pfam" id="PF01515">
    <property type="entry name" value="PTA_PTB"/>
    <property type="match status" value="1"/>
</dbReference>
<dbReference type="FunFam" id="3.40.50.10380:FF:000003">
    <property type="entry name" value="NADP-dependent malic enzyme"/>
    <property type="match status" value="1"/>
</dbReference>
<dbReference type="InterPro" id="IPR036291">
    <property type="entry name" value="NAD(P)-bd_dom_sf"/>
</dbReference>
<dbReference type="CDD" id="cd05311">
    <property type="entry name" value="NAD_bind_2_malic_enz"/>
    <property type="match status" value="1"/>
</dbReference>
<dbReference type="Gene3D" id="3.40.50.10950">
    <property type="match status" value="1"/>
</dbReference>
<dbReference type="Gene3D" id="3.40.50.720">
    <property type="entry name" value="NAD(P)-binding Rossmann-like Domain"/>
    <property type="match status" value="1"/>
</dbReference>
<dbReference type="Gene3D" id="3.40.50.10750">
    <property type="entry name" value="Isocitrate/Isopropylmalate dehydrogenase-like"/>
    <property type="match status" value="1"/>
</dbReference>
<dbReference type="GO" id="GO:0016746">
    <property type="term" value="F:acyltransferase activity"/>
    <property type="evidence" value="ECO:0007669"/>
    <property type="project" value="InterPro"/>
</dbReference>
<evidence type="ECO:0000256" key="9">
    <source>
        <dbReference type="PIRSR" id="PIRSR036684-2"/>
    </source>
</evidence>
<dbReference type="InterPro" id="IPR002505">
    <property type="entry name" value="PTA_PTB"/>
</dbReference>
<dbReference type="PANTHER" id="PTHR43237">
    <property type="entry name" value="NADP-DEPENDENT MALIC ENZYME"/>
    <property type="match status" value="1"/>
</dbReference>
<dbReference type="InterPro" id="IPR037062">
    <property type="entry name" value="Malic_N_dom_sf"/>
</dbReference>
<protein>
    <submittedName>
        <fullName evidence="13">NADP-dependent malic enzyme</fullName>
    </submittedName>
</protein>
<evidence type="ECO:0000259" key="11">
    <source>
        <dbReference type="SMART" id="SM00919"/>
    </source>
</evidence>
<dbReference type="Gene3D" id="3.40.50.10380">
    <property type="entry name" value="Malic enzyme, N-terminal domain"/>
    <property type="match status" value="1"/>
</dbReference>
<feature type="binding site" evidence="10">
    <location>
        <begin position="76"/>
        <end position="83"/>
    </location>
    <ligand>
        <name>NADP(+)</name>
        <dbReference type="ChEBI" id="CHEBI:58349"/>
    </ligand>
</feature>
<dbReference type="GO" id="GO:0016616">
    <property type="term" value="F:oxidoreductase activity, acting on the CH-OH group of donors, NAD or NADP as acceptor"/>
    <property type="evidence" value="ECO:0007669"/>
    <property type="project" value="InterPro"/>
</dbReference>
<evidence type="ECO:0000256" key="6">
    <source>
        <dbReference type="ARBA" id="ARBA00023002"/>
    </source>
</evidence>
<keyword evidence="6" id="KW-0560">Oxidoreductase</keyword>
<accession>A0A3L7ZTR2</accession>
<dbReference type="Pfam" id="PF03949">
    <property type="entry name" value="Malic_M"/>
    <property type="match status" value="1"/>
</dbReference>
<evidence type="ECO:0000256" key="5">
    <source>
        <dbReference type="ARBA" id="ARBA00022723"/>
    </source>
</evidence>
<dbReference type="AlphaFoldDB" id="A0A3L7ZTR2"/>
<dbReference type="Proteomes" id="UP000278164">
    <property type="component" value="Unassembled WGS sequence"/>
</dbReference>
<dbReference type="PANTHER" id="PTHR43237:SF4">
    <property type="entry name" value="NADP-DEPENDENT MALIC ENZYME"/>
    <property type="match status" value="1"/>
</dbReference>
<evidence type="ECO:0000256" key="4">
    <source>
        <dbReference type="ARBA" id="ARBA00008756"/>
    </source>
</evidence>
<dbReference type="GO" id="GO:0004470">
    <property type="term" value="F:malic enzyme activity"/>
    <property type="evidence" value="ECO:0007669"/>
    <property type="project" value="InterPro"/>
</dbReference>
<dbReference type="InterPro" id="IPR012301">
    <property type="entry name" value="Malic_N_dom"/>
</dbReference>
<proteinExistence type="inferred from homology"/>
<keyword evidence="5 9" id="KW-0479">Metal-binding</keyword>
<comment type="cofactor">
    <cofactor evidence="1">
        <name>Mn(2+)</name>
        <dbReference type="ChEBI" id="CHEBI:29035"/>
    </cofactor>
</comment>
<dbReference type="SUPFAM" id="SSF53223">
    <property type="entry name" value="Aminoacid dehydrogenase-like, N-terminal domain"/>
    <property type="match status" value="1"/>
</dbReference>
<sequence length="761" mass="83581">MAKITKEDALRYHAEGKPGKIEVIPTKPHSTQTDLSLAYSPGVAEPCLEIEKNPHDAYEYTAKGNLVAVISNGTAVLGLGDIGPLAGKPVMEGKGLLFKIFAGIDVFDIEVDEKDPEKFIQTVKAISPTFGGINLEDIKAPECFEIETRLKNELDIPVMHDDQHGTAIISGAGLINALEIAGKKIEDVKIVVNGAGAASISCTRLYVMLGARKENIVMCDSKGVISTSRPDLNAAKREFATDRPIKTLQEAVVGADVFLGLSVANVLTKEMVRGMNENPIVFALANPNPEISYADAMASRDDIIFATGRSDYPNQINNVLGFPYIFRGALDTHAKAINEEMKLAAVYAIADLAKEPVPDVVNAAYKLRRTTFGRDYILPKALDPRLLTRVSCAVAKAAIDSGVSRKTITDWEGYANHLREMMGYDNKLLRSFTDMAKANPKRVVFAEANHVNMLKAAAEAKAEGICFPILLGNEERLAKIAAEENISLEGIEIVNLRHDRETERRHRYARILSDNKAREGVTYSEACEKMVDRNAFGMMMVATGDADAFVTGVYSRYSEVTKMAEQIIGIRPSYKHFGALNILTCKKGTFFMADTLINRHPSAEVLIDIARLTHDAVKFFAHEPVMAMLSYSNFGADKQGSPLKVHEAIDFLHKTYPDMVVDGEMQVNFALDKKLRDDMYPFNKLKGQDVNTLIFPNLSSANSAYKLLDTLGITETIGPIQMGLNKPIHFTDVESSTRDIVNLTTVAVVDAIVQEQIEKES</sequence>
<dbReference type="OrthoDB" id="9805787at2"/>
<comment type="cofactor">
    <cofactor evidence="2">
        <name>Mg(2+)</name>
        <dbReference type="ChEBI" id="CHEBI:18420"/>
    </cofactor>
</comment>
<feature type="binding site" evidence="9">
    <location>
        <position position="136"/>
    </location>
    <ligand>
        <name>a divalent metal cation</name>
        <dbReference type="ChEBI" id="CHEBI:60240"/>
    </ligand>
</feature>
<feature type="binding site" evidence="10">
    <location>
        <position position="286"/>
    </location>
    <ligand>
        <name>a divalent metal cation</name>
        <dbReference type="ChEBI" id="CHEBI:60240"/>
    </ligand>
</feature>
<feature type="domain" description="Malic enzyme NAD-binding" evidence="11">
    <location>
        <begin position="163"/>
        <end position="399"/>
    </location>
</feature>
<evidence type="ECO:0000313" key="14">
    <source>
        <dbReference type="Proteomes" id="UP000278164"/>
    </source>
</evidence>
<comment type="similarity">
    <text evidence="3">In the N-terminal section; belongs to the malic enzymes family.</text>
</comment>
<dbReference type="SUPFAM" id="SSF51735">
    <property type="entry name" value="NAD(P)-binding Rossmann-fold domains"/>
    <property type="match status" value="1"/>
</dbReference>
<organism evidence="13 14">
    <name type="scientific">Parabacteroides distasonis</name>
    <dbReference type="NCBI Taxonomy" id="823"/>
    <lineage>
        <taxon>Bacteria</taxon>
        <taxon>Pseudomonadati</taxon>
        <taxon>Bacteroidota</taxon>
        <taxon>Bacteroidia</taxon>
        <taxon>Bacteroidales</taxon>
        <taxon>Tannerellaceae</taxon>
        <taxon>Parabacteroides</taxon>
    </lineage>
</organism>
<dbReference type="InterPro" id="IPR042112">
    <property type="entry name" value="P_AcTrfase_dom2"/>
</dbReference>
<evidence type="ECO:0000256" key="8">
    <source>
        <dbReference type="PIRSR" id="PIRSR036684-1"/>
    </source>
</evidence>
<dbReference type="PIRSF" id="PIRSF036684">
    <property type="entry name" value="ME_PTA"/>
    <property type="match status" value="1"/>
</dbReference>
<evidence type="ECO:0000256" key="3">
    <source>
        <dbReference type="ARBA" id="ARBA00007686"/>
    </source>
</evidence>